<evidence type="ECO:0000313" key="3">
    <source>
        <dbReference type="EMBL" id="CAB4179898.1"/>
    </source>
</evidence>
<evidence type="ECO:0000256" key="1">
    <source>
        <dbReference type="SAM" id="Phobius"/>
    </source>
</evidence>
<keyword evidence="1" id="KW-1133">Transmembrane helix</keyword>
<dbReference type="EMBL" id="LR796984">
    <property type="protein sequence ID" value="CAB4179898.1"/>
    <property type="molecule type" value="Genomic_DNA"/>
</dbReference>
<evidence type="ECO:0000313" key="2">
    <source>
        <dbReference type="EMBL" id="CAB4175074.1"/>
    </source>
</evidence>
<protein>
    <submittedName>
        <fullName evidence="3">Uncharacterized protein</fullName>
    </submittedName>
</protein>
<gene>
    <name evidence="3" type="ORF">UFOVP1035_105</name>
    <name evidence="4" type="ORF">UFOVP1181_64</name>
    <name evidence="2" type="ORF">UFOVP965_109</name>
</gene>
<keyword evidence="1" id="KW-0472">Membrane</keyword>
<feature type="transmembrane region" description="Helical" evidence="1">
    <location>
        <begin position="12"/>
        <end position="32"/>
    </location>
</feature>
<dbReference type="EMBL" id="LR796920">
    <property type="protein sequence ID" value="CAB4175074.1"/>
    <property type="molecule type" value="Genomic_DNA"/>
</dbReference>
<evidence type="ECO:0000313" key="4">
    <source>
        <dbReference type="EMBL" id="CAB4188718.1"/>
    </source>
</evidence>
<accession>A0A6J5QF92</accession>
<name>A0A6J5QF92_9CAUD</name>
<proteinExistence type="predicted"/>
<reference evidence="3" key="1">
    <citation type="submission" date="2020-05" db="EMBL/GenBank/DDBJ databases">
        <authorList>
            <person name="Chiriac C."/>
            <person name="Salcher M."/>
            <person name="Ghai R."/>
            <person name="Kavagutti S V."/>
        </authorList>
    </citation>
    <scope>NUCLEOTIDE SEQUENCE</scope>
</reference>
<keyword evidence="1" id="KW-0812">Transmembrane</keyword>
<dbReference type="EMBL" id="LR797127">
    <property type="protein sequence ID" value="CAB4188718.1"/>
    <property type="molecule type" value="Genomic_DNA"/>
</dbReference>
<sequence>MTRKHFQAIAFILRSGGASTLLVNLFCAYFLAENPRFDAAKFRAAVSGRAY</sequence>
<organism evidence="3">
    <name type="scientific">uncultured Caudovirales phage</name>
    <dbReference type="NCBI Taxonomy" id="2100421"/>
    <lineage>
        <taxon>Viruses</taxon>
        <taxon>Duplodnaviria</taxon>
        <taxon>Heunggongvirae</taxon>
        <taxon>Uroviricota</taxon>
        <taxon>Caudoviricetes</taxon>
        <taxon>Peduoviridae</taxon>
        <taxon>Maltschvirus</taxon>
        <taxon>Maltschvirus maltsch</taxon>
    </lineage>
</organism>